<evidence type="ECO:0000256" key="4">
    <source>
        <dbReference type="HAMAP-Rule" id="MF_01925"/>
    </source>
</evidence>
<evidence type="ECO:0000256" key="1">
    <source>
        <dbReference type="ARBA" id="ARBA00005525"/>
    </source>
</evidence>
<feature type="binding site" evidence="6">
    <location>
        <position position="58"/>
    </location>
    <ligand>
        <name>NADPH</name>
        <dbReference type="ChEBI" id="CHEBI:57783"/>
    </ligand>
</feature>
<dbReference type="GO" id="GO:0005737">
    <property type="term" value="C:cytoplasm"/>
    <property type="evidence" value="ECO:0007669"/>
    <property type="project" value="UniProtKB-SubCell"/>
</dbReference>
<comment type="function">
    <text evidence="4">Catalyzes the reduction of 1-pyrroline-5-carboxylate (PCA) to L-proline.</text>
</comment>
<gene>
    <name evidence="4 9" type="primary">proC</name>
    <name evidence="9" type="ORF">DF185_14880</name>
</gene>
<comment type="catalytic activity">
    <reaction evidence="4">
        <text>L-proline + NADP(+) = (S)-1-pyrroline-5-carboxylate + NADPH + 2 H(+)</text>
        <dbReference type="Rhea" id="RHEA:14109"/>
        <dbReference type="ChEBI" id="CHEBI:15378"/>
        <dbReference type="ChEBI" id="CHEBI:17388"/>
        <dbReference type="ChEBI" id="CHEBI:57783"/>
        <dbReference type="ChEBI" id="CHEBI:58349"/>
        <dbReference type="ChEBI" id="CHEBI:60039"/>
        <dbReference type="EC" id="1.5.1.2"/>
    </reaction>
</comment>
<keyword evidence="3 4" id="KW-0560">Oxidoreductase</keyword>
<dbReference type="UniPathway" id="UPA00098">
    <property type="reaction ID" value="UER00361"/>
</dbReference>
<dbReference type="Gene3D" id="3.40.50.720">
    <property type="entry name" value="NAD(P)-binding Rossmann-like Domain"/>
    <property type="match status" value="1"/>
</dbReference>
<evidence type="ECO:0000259" key="8">
    <source>
        <dbReference type="Pfam" id="PF14748"/>
    </source>
</evidence>
<dbReference type="AlphaFoldDB" id="A0A2V3ZW97"/>
<evidence type="ECO:0000313" key="10">
    <source>
        <dbReference type="Proteomes" id="UP000248079"/>
    </source>
</evidence>
<feature type="domain" description="Pyrroline-5-carboxylate reductase catalytic N-terminal" evidence="7">
    <location>
        <begin position="6"/>
        <end position="99"/>
    </location>
</feature>
<dbReference type="OrthoDB" id="9805754at2"/>
<dbReference type="PANTHER" id="PTHR11645">
    <property type="entry name" value="PYRROLINE-5-CARBOXYLATE REDUCTASE"/>
    <property type="match status" value="1"/>
</dbReference>
<dbReference type="EC" id="1.5.1.2" evidence="4 5"/>
<evidence type="ECO:0000259" key="7">
    <source>
        <dbReference type="Pfam" id="PF03807"/>
    </source>
</evidence>
<dbReference type="InterPro" id="IPR028939">
    <property type="entry name" value="P5C_Rdtase_cat_N"/>
</dbReference>
<sequence length="268" mass="28640">MNSKNITIIGGGNLGSSIAKGLVQSGLVKPEQITVTNLELHLIQHLKDEIGVNITTNNLEAINNSQIVIVAVKPTVARTLLNDIKVPLQKGKQVLISVISGIKIQDLEDILEDVPVIRAMPNTAIAIQESMTALSFNEKGLEHKDEVVEIFDQLGTTMIIPESQMPAATVLASCGIAFALRFMRAASQGGIEIGLSSKQSLEVAAQIMKGASKLIIENGTHPEPEIDKVTTPLGVTIKSLNKMEHEGFSSSLVQGVVSGHKKILETES</sequence>
<dbReference type="PANTHER" id="PTHR11645:SF0">
    <property type="entry name" value="PYRROLINE-5-CARBOXYLATE REDUCTASE 3"/>
    <property type="match status" value="1"/>
</dbReference>
<protein>
    <recommendedName>
        <fullName evidence="4 5">Pyrroline-5-carboxylate reductase</fullName>
        <shortName evidence="4">P5C reductase</shortName>
        <shortName evidence="4">P5CR</shortName>
        <ecNumber evidence="4 5">1.5.1.2</ecNumber>
    </recommendedName>
    <alternativeName>
        <fullName evidence="4">PCA reductase</fullName>
    </alternativeName>
</protein>
<keyword evidence="10" id="KW-1185">Reference proteome</keyword>
<comment type="similarity">
    <text evidence="1 4">Belongs to the pyrroline-5-carboxylate reductase family.</text>
</comment>
<evidence type="ECO:0000256" key="3">
    <source>
        <dbReference type="ARBA" id="ARBA00023002"/>
    </source>
</evidence>
<feature type="binding site" evidence="6">
    <location>
        <begin position="9"/>
        <end position="14"/>
    </location>
    <ligand>
        <name>NADP(+)</name>
        <dbReference type="ChEBI" id="CHEBI:58349"/>
    </ligand>
</feature>
<name>A0A2V3ZW97_9BACT</name>
<comment type="caution">
    <text evidence="9">The sequence shown here is derived from an EMBL/GenBank/DDBJ whole genome shotgun (WGS) entry which is preliminary data.</text>
</comment>
<keyword evidence="2 4" id="KW-0521">NADP</keyword>
<keyword evidence="4" id="KW-0963">Cytoplasm</keyword>
<dbReference type="InterPro" id="IPR029036">
    <property type="entry name" value="P5CR_dimer"/>
</dbReference>
<keyword evidence="4" id="KW-0641">Proline biosynthesis</keyword>
<dbReference type="Proteomes" id="UP000248079">
    <property type="component" value="Unassembled WGS sequence"/>
</dbReference>
<evidence type="ECO:0000313" key="9">
    <source>
        <dbReference type="EMBL" id="PXX99159.1"/>
    </source>
</evidence>
<evidence type="ECO:0000256" key="6">
    <source>
        <dbReference type="PIRSR" id="PIRSR000193-1"/>
    </source>
</evidence>
<feature type="binding site" evidence="6">
    <location>
        <begin position="71"/>
        <end position="74"/>
    </location>
    <ligand>
        <name>NADP(+)</name>
        <dbReference type="ChEBI" id="CHEBI:58349"/>
    </ligand>
</feature>
<keyword evidence="4" id="KW-0028">Amino-acid biosynthesis</keyword>
<dbReference type="Pfam" id="PF03807">
    <property type="entry name" value="F420_oxidored"/>
    <property type="match status" value="1"/>
</dbReference>
<feature type="domain" description="Pyrroline-5-carboxylate reductase dimerisation" evidence="8">
    <location>
        <begin position="162"/>
        <end position="262"/>
    </location>
</feature>
<evidence type="ECO:0000256" key="2">
    <source>
        <dbReference type="ARBA" id="ARBA00022857"/>
    </source>
</evidence>
<dbReference type="InterPro" id="IPR008927">
    <property type="entry name" value="6-PGluconate_DH-like_C_sf"/>
</dbReference>
<dbReference type="SUPFAM" id="SSF48179">
    <property type="entry name" value="6-phosphogluconate dehydrogenase C-terminal domain-like"/>
    <property type="match status" value="1"/>
</dbReference>
<dbReference type="HAMAP" id="MF_01925">
    <property type="entry name" value="P5C_reductase"/>
    <property type="match status" value="1"/>
</dbReference>
<dbReference type="NCBIfam" id="TIGR00112">
    <property type="entry name" value="proC"/>
    <property type="match status" value="1"/>
</dbReference>
<proteinExistence type="inferred from homology"/>
<dbReference type="Pfam" id="PF14748">
    <property type="entry name" value="P5CR_dimer"/>
    <property type="match status" value="1"/>
</dbReference>
<dbReference type="RefSeq" id="WP_110361553.1">
    <property type="nucleotide sequence ID" value="NZ_QFLI01000006.1"/>
</dbReference>
<comment type="pathway">
    <text evidence="4">Amino-acid biosynthesis; L-proline biosynthesis; L-proline from L-glutamate 5-semialdehyde: step 1/1.</text>
</comment>
<comment type="catalytic activity">
    <reaction evidence="4">
        <text>L-proline + NAD(+) = (S)-1-pyrroline-5-carboxylate + NADH + 2 H(+)</text>
        <dbReference type="Rhea" id="RHEA:14105"/>
        <dbReference type="ChEBI" id="CHEBI:15378"/>
        <dbReference type="ChEBI" id="CHEBI:17388"/>
        <dbReference type="ChEBI" id="CHEBI:57540"/>
        <dbReference type="ChEBI" id="CHEBI:57945"/>
        <dbReference type="ChEBI" id="CHEBI:60039"/>
        <dbReference type="EC" id="1.5.1.2"/>
    </reaction>
</comment>
<dbReference type="InterPro" id="IPR000304">
    <property type="entry name" value="Pyrroline-COOH_reductase"/>
</dbReference>
<dbReference type="Gene3D" id="1.10.3730.10">
    <property type="entry name" value="ProC C-terminal domain-like"/>
    <property type="match status" value="1"/>
</dbReference>
<dbReference type="EMBL" id="QFLI01000006">
    <property type="protein sequence ID" value="PXX99159.1"/>
    <property type="molecule type" value="Genomic_DNA"/>
</dbReference>
<reference evidence="9 10" key="1">
    <citation type="submission" date="2018-05" db="EMBL/GenBank/DDBJ databases">
        <title>Marinifilum breve JC075T sp. nov., a marine bacterium isolated from Yongle Blue Hole in the South China Sea.</title>
        <authorList>
            <person name="Fu T."/>
        </authorList>
    </citation>
    <scope>NUCLEOTIDE SEQUENCE [LARGE SCALE GENOMIC DNA]</scope>
    <source>
        <strain evidence="9 10">JC075</strain>
    </source>
</reference>
<comment type="subcellular location">
    <subcellularLocation>
        <location evidence="4">Cytoplasm</location>
    </subcellularLocation>
</comment>
<dbReference type="GO" id="GO:0004735">
    <property type="term" value="F:pyrroline-5-carboxylate reductase activity"/>
    <property type="evidence" value="ECO:0007669"/>
    <property type="project" value="UniProtKB-UniRule"/>
</dbReference>
<organism evidence="9 10">
    <name type="scientific">Marinifilum breve</name>
    <dbReference type="NCBI Taxonomy" id="2184082"/>
    <lineage>
        <taxon>Bacteria</taxon>
        <taxon>Pseudomonadati</taxon>
        <taxon>Bacteroidota</taxon>
        <taxon>Bacteroidia</taxon>
        <taxon>Marinilabiliales</taxon>
        <taxon>Marinifilaceae</taxon>
    </lineage>
</organism>
<evidence type="ECO:0000256" key="5">
    <source>
        <dbReference type="NCBIfam" id="TIGR00112"/>
    </source>
</evidence>
<dbReference type="SUPFAM" id="SSF51735">
    <property type="entry name" value="NAD(P)-binding Rossmann-fold domains"/>
    <property type="match status" value="1"/>
</dbReference>
<dbReference type="InterPro" id="IPR036291">
    <property type="entry name" value="NAD(P)-bd_dom_sf"/>
</dbReference>
<accession>A0A2V3ZW97</accession>
<dbReference type="PIRSF" id="PIRSF000193">
    <property type="entry name" value="Pyrrol-5-carb_rd"/>
    <property type="match status" value="1"/>
</dbReference>
<dbReference type="GO" id="GO:0055129">
    <property type="term" value="P:L-proline biosynthetic process"/>
    <property type="evidence" value="ECO:0007669"/>
    <property type="project" value="UniProtKB-UniRule"/>
</dbReference>